<dbReference type="InterPro" id="IPR039426">
    <property type="entry name" value="TonB-dep_rcpt-like"/>
</dbReference>
<keyword evidence="12" id="KW-0675">Receptor</keyword>
<feature type="domain" description="Outer membrane protein beta-barrel" evidence="11">
    <location>
        <begin position="428"/>
        <end position="858"/>
    </location>
</feature>
<keyword evidence="6" id="KW-0472">Membrane</keyword>
<dbReference type="InterPro" id="IPR041700">
    <property type="entry name" value="OMP_b-brl_3"/>
</dbReference>
<dbReference type="RefSeq" id="WP_013764739.1">
    <property type="nucleotide sequence ID" value="NC_015510.1"/>
</dbReference>
<feature type="signal peptide" evidence="9">
    <location>
        <begin position="1"/>
        <end position="18"/>
    </location>
</feature>
<dbReference type="PANTHER" id="PTHR30069">
    <property type="entry name" value="TONB-DEPENDENT OUTER MEMBRANE RECEPTOR"/>
    <property type="match status" value="1"/>
</dbReference>
<feature type="compositionally biased region" description="Basic and acidic residues" evidence="8">
    <location>
        <begin position="876"/>
        <end position="885"/>
    </location>
</feature>
<dbReference type="PANTHER" id="PTHR30069:SF29">
    <property type="entry name" value="HEMOGLOBIN AND HEMOGLOBIN-HAPTOGLOBIN-BINDING PROTEIN 1-RELATED"/>
    <property type="match status" value="1"/>
</dbReference>
<comment type="subcellular location">
    <subcellularLocation>
        <location evidence="1">Cell outer membrane</location>
        <topology evidence="1">Multi-pass membrane protein</topology>
    </subcellularLocation>
</comment>
<dbReference type="HOGENOM" id="CLU_017617_0_0_10"/>
<evidence type="ECO:0000256" key="4">
    <source>
        <dbReference type="ARBA" id="ARBA00022692"/>
    </source>
</evidence>
<feature type="compositionally biased region" description="Low complexity" evidence="8">
    <location>
        <begin position="39"/>
        <end position="65"/>
    </location>
</feature>
<evidence type="ECO:0000256" key="6">
    <source>
        <dbReference type="ARBA" id="ARBA00023136"/>
    </source>
</evidence>
<dbReference type="InterPro" id="IPR012910">
    <property type="entry name" value="Plug_dom"/>
</dbReference>
<evidence type="ECO:0000313" key="13">
    <source>
        <dbReference type="Proteomes" id="UP000008461"/>
    </source>
</evidence>
<reference evidence="12 13" key="1">
    <citation type="journal article" date="2011" name="Stand. Genomic Sci.">
        <title>Complete genome sequence of Haliscomenobacter hydrossis type strain (O).</title>
        <authorList>
            <consortium name="US DOE Joint Genome Institute (JGI-PGF)"/>
            <person name="Daligault H."/>
            <person name="Lapidus A."/>
            <person name="Zeytun A."/>
            <person name="Nolan M."/>
            <person name="Lucas S."/>
            <person name="Del Rio T.G."/>
            <person name="Tice H."/>
            <person name="Cheng J.F."/>
            <person name="Tapia R."/>
            <person name="Han C."/>
            <person name="Goodwin L."/>
            <person name="Pitluck S."/>
            <person name="Liolios K."/>
            <person name="Pagani I."/>
            <person name="Ivanova N."/>
            <person name="Huntemann M."/>
            <person name="Mavromatis K."/>
            <person name="Mikhailova N."/>
            <person name="Pati A."/>
            <person name="Chen A."/>
            <person name="Palaniappan K."/>
            <person name="Land M."/>
            <person name="Hauser L."/>
            <person name="Brambilla E.M."/>
            <person name="Rohde M."/>
            <person name="Verbarg S."/>
            <person name="Goker M."/>
            <person name="Bristow J."/>
            <person name="Eisen J.A."/>
            <person name="Markowitz V."/>
            <person name="Hugenholtz P."/>
            <person name="Kyrpides N.C."/>
            <person name="Klenk H.P."/>
            <person name="Woyke T."/>
        </authorList>
    </citation>
    <scope>NUCLEOTIDE SEQUENCE [LARGE SCALE GENOMIC DNA]</scope>
    <source>
        <strain evidence="13">ATCC 27775 / DSM 1100 / LMG 10767 / O</strain>
    </source>
</reference>
<dbReference type="AlphaFoldDB" id="F4KU92"/>
<dbReference type="SUPFAM" id="SSF49464">
    <property type="entry name" value="Carboxypeptidase regulatory domain-like"/>
    <property type="match status" value="1"/>
</dbReference>
<evidence type="ECO:0000256" key="1">
    <source>
        <dbReference type="ARBA" id="ARBA00004571"/>
    </source>
</evidence>
<dbReference type="OrthoDB" id="606851at2"/>
<feature type="region of interest" description="Disordered" evidence="8">
    <location>
        <begin position="25"/>
        <end position="65"/>
    </location>
</feature>
<evidence type="ECO:0000256" key="2">
    <source>
        <dbReference type="ARBA" id="ARBA00022448"/>
    </source>
</evidence>
<dbReference type="InterPro" id="IPR036942">
    <property type="entry name" value="Beta-barrel_TonB_sf"/>
</dbReference>
<evidence type="ECO:0000259" key="10">
    <source>
        <dbReference type="Pfam" id="PF07715"/>
    </source>
</evidence>
<keyword evidence="4" id="KW-0812">Transmembrane</keyword>
<dbReference type="InterPro" id="IPR037066">
    <property type="entry name" value="Plug_dom_sf"/>
</dbReference>
<keyword evidence="13" id="KW-1185">Reference proteome</keyword>
<keyword evidence="5 9" id="KW-0732">Signal</keyword>
<dbReference type="Pfam" id="PF07715">
    <property type="entry name" value="Plug"/>
    <property type="match status" value="1"/>
</dbReference>
<feature type="domain" description="TonB-dependent receptor plug" evidence="10">
    <location>
        <begin position="192"/>
        <end position="273"/>
    </location>
</feature>
<keyword evidence="7" id="KW-0998">Cell outer membrane</keyword>
<dbReference type="InterPro" id="IPR008969">
    <property type="entry name" value="CarboxyPept-like_regulatory"/>
</dbReference>
<dbReference type="Gene3D" id="2.170.130.10">
    <property type="entry name" value="TonB-dependent receptor, plug domain"/>
    <property type="match status" value="1"/>
</dbReference>
<evidence type="ECO:0000256" key="5">
    <source>
        <dbReference type="ARBA" id="ARBA00022729"/>
    </source>
</evidence>
<organism evidence="12 13">
    <name type="scientific">Haliscomenobacter hydrossis (strain ATCC 27775 / DSM 1100 / LMG 10767 / O)</name>
    <dbReference type="NCBI Taxonomy" id="760192"/>
    <lineage>
        <taxon>Bacteria</taxon>
        <taxon>Pseudomonadati</taxon>
        <taxon>Bacteroidota</taxon>
        <taxon>Saprospiria</taxon>
        <taxon>Saprospirales</taxon>
        <taxon>Haliscomenobacteraceae</taxon>
        <taxon>Haliscomenobacter</taxon>
    </lineage>
</organism>
<keyword evidence="3" id="KW-1134">Transmembrane beta strand</keyword>
<feature type="region of interest" description="Disordered" evidence="8">
    <location>
        <begin position="871"/>
        <end position="891"/>
    </location>
</feature>
<dbReference type="STRING" id="760192.Halhy_2311"/>
<evidence type="ECO:0000259" key="11">
    <source>
        <dbReference type="Pfam" id="PF14905"/>
    </source>
</evidence>
<feature type="chain" id="PRO_5003316058" evidence="9">
    <location>
        <begin position="19"/>
        <end position="891"/>
    </location>
</feature>
<dbReference type="Gene3D" id="2.60.40.1120">
    <property type="entry name" value="Carboxypeptidase-like, regulatory domain"/>
    <property type="match status" value="1"/>
</dbReference>
<evidence type="ECO:0000256" key="8">
    <source>
        <dbReference type="SAM" id="MobiDB-lite"/>
    </source>
</evidence>
<dbReference type="EMBL" id="CP002691">
    <property type="protein sequence ID" value="AEE50189.1"/>
    <property type="molecule type" value="Genomic_DNA"/>
</dbReference>
<proteinExistence type="predicted"/>
<evidence type="ECO:0000256" key="9">
    <source>
        <dbReference type="SAM" id="SignalP"/>
    </source>
</evidence>
<dbReference type="Proteomes" id="UP000008461">
    <property type="component" value="Chromosome"/>
</dbReference>
<dbReference type="GO" id="GO:0009279">
    <property type="term" value="C:cell outer membrane"/>
    <property type="evidence" value="ECO:0007669"/>
    <property type="project" value="UniProtKB-SubCell"/>
</dbReference>
<evidence type="ECO:0000256" key="3">
    <source>
        <dbReference type="ARBA" id="ARBA00022452"/>
    </source>
</evidence>
<name>F4KU92_HALH1</name>
<dbReference type="eggNOG" id="COG4771">
    <property type="taxonomic scope" value="Bacteria"/>
</dbReference>
<evidence type="ECO:0000256" key="7">
    <source>
        <dbReference type="ARBA" id="ARBA00023237"/>
    </source>
</evidence>
<evidence type="ECO:0000313" key="12">
    <source>
        <dbReference type="EMBL" id="AEE50189.1"/>
    </source>
</evidence>
<keyword evidence="2" id="KW-0813">Transport</keyword>
<gene>
    <name evidence="12" type="ordered locus">Halhy_2311</name>
</gene>
<accession>F4KU92</accession>
<dbReference type="Pfam" id="PF14905">
    <property type="entry name" value="OMP_b-brl_3"/>
    <property type="match status" value="1"/>
</dbReference>
<dbReference type="Gene3D" id="2.40.170.20">
    <property type="entry name" value="TonB-dependent receptor, beta-barrel domain"/>
    <property type="match status" value="1"/>
</dbReference>
<reference key="2">
    <citation type="submission" date="2011-04" db="EMBL/GenBank/DDBJ databases">
        <title>Complete sequence of chromosome of Haliscomenobacter hydrossis DSM 1100.</title>
        <authorList>
            <consortium name="US DOE Joint Genome Institute (JGI-PGF)"/>
            <person name="Lucas S."/>
            <person name="Han J."/>
            <person name="Lapidus A."/>
            <person name="Bruce D."/>
            <person name="Goodwin L."/>
            <person name="Pitluck S."/>
            <person name="Peters L."/>
            <person name="Kyrpides N."/>
            <person name="Mavromatis K."/>
            <person name="Ivanova N."/>
            <person name="Ovchinnikova G."/>
            <person name="Pagani I."/>
            <person name="Daligault H."/>
            <person name="Detter J.C."/>
            <person name="Han C."/>
            <person name="Land M."/>
            <person name="Hauser L."/>
            <person name="Markowitz V."/>
            <person name="Cheng J.-F."/>
            <person name="Hugenholtz P."/>
            <person name="Woyke T."/>
            <person name="Wu D."/>
            <person name="Verbarg S."/>
            <person name="Frueling A."/>
            <person name="Brambilla E."/>
            <person name="Klenk H.-P."/>
            <person name="Eisen J.A."/>
        </authorList>
    </citation>
    <scope>NUCLEOTIDE SEQUENCE</scope>
    <source>
        <strain>DSM 1100</strain>
    </source>
</reference>
<dbReference type="Pfam" id="PF13620">
    <property type="entry name" value="CarboxypepD_reg"/>
    <property type="match status" value="1"/>
</dbReference>
<dbReference type="GO" id="GO:0015344">
    <property type="term" value="F:siderophore uptake transmembrane transporter activity"/>
    <property type="evidence" value="ECO:0007669"/>
    <property type="project" value="TreeGrafter"/>
</dbReference>
<feature type="compositionally biased region" description="Polar residues" evidence="8">
    <location>
        <begin position="25"/>
        <end position="38"/>
    </location>
</feature>
<dbReference type="SUPFAM" id="SSF56935">
    <property type="entry name" value="Porins"/>
    <property type="match status" value="1"/>
</dbReference>
<dbReference type="GO" id="GO:0044718">
    <property type="term" value="P:siderophore transmembrane transport"/>
    <property type="evidence" value="ECO:0007669"/>
    <property type="project" value="TreeGrafter"/>
</dbReference>
<sequence>MKKIISTQLLLLSIVALSAQQPLTKPAQDTTKKPGQQWQGQRPAQTGAQPGQAPAAGGPPAAWQAQGPSITGRIAGVLLDSSSRQPVEFATVVLINSQSQKQLDGVVTDDKGIFKFPEVTLGKYDLVVSFIGYRSKTLKGITLTPQKPDYSTGNFFLAAESVNLATVEVVGQQAVMENKIDKFVYNADKDITSSVGDASDVLQRVPLLAVDGDGNLSLRGSSNLQILINGKASALFSGGNVGDALKSIPADQIKSVEVITNPSAKYDGEGSAGIVNIITKKKSAEGFTGTVSASGGTRANNANLSLNYQRGRFGLNFNGGSFYTPPRPSSSTFLREDFLSTGTRTLDQVTNGNSSYYGPRGTLGMNYDINAYNSINSSLTFNGFGQISDNTTEALFLDPASNFRQEYTRVAEANSLRGGFDWNSDYRRTFKTPEQELAFSFQLTGQNSLTKNTLSQEGDDPSLLRNEKNDNRGINLETTLQLDYAHPFSKKVKLETGIKGVMRDIDSDFSYSAFNQDNQQYVADPQRSDVFLYDQNVLAGYASFNIKLGEKWGIIAGTRYEHTDIAGKYRNEERVPFASDYDNFLPSIIINRNLKKPGSSVKLSYANRIQRPSLRFVNPYIELTDPRDITVGTPLLFPEQTDQLEFNYNTFLKGGTVINAGIFTRFTNAIIEPFTIVINDTDNIPAEQEALINSIKPFLGQIDDGISITTYQNIGKSTTIGFNFFSSVTIKKVQFRGGATVSHYTGEGILAGERVSNSGIVWNGNLNFTWTMSKSLKFEANGFYLSPRVGIQGVRSAYTRSSFGIRKEIWKKKGSIGIVAVQPFQRDVRFPTRLEGATFRQTSEYAFAQRSYGLSFSYRFGKLDFNKAPRQRNSKIKNDDLKDGGGENSGF</sequence>
<dbReference type="KEGG" id="hhy:Halhy_2311"/>
<protein>
    <submittedName>
        <fullName evidence="12">TonB-dependent receptor plug</fullName>
    </submittedName>
</protein>